<reference evidence="2" key="1">
    <citation type="journal article" date="2014" name="Front. Microbiol.">
        <title>High frequency of phylogenetically diverse reductive dehalogenase-homologous genes in deep subseafloor sedimentary metagenomes.</title>
        <authorList>
            <person name="Kawai M."/>
            <person name="Futagami T."/>
            <person name="Toyoda A."/>
            <person name="Takaki Y."/>
            <person name="Nishi S."/>
            <person name="Hori S."/>
            <person name="Arai W."/>
            <person name="Tsubouchi T."/>
            <person name="Morono Y."/>
            <person name="Uchiyama I."/>
            <person name="Ito T."/>
            <person name="Fujiyama A."/>
            <person name="Inagaki F."/>
            <person name="Takami H."/>
        </authorList>
    </citation>
    <scope>NUCLEOTIDE SEQUENCE</scope>
    <source>
        <strain evidence="2">Expedition CK06-06</strain>
    </source>
</reference>
<comment type="caution">
    <text evidence="2">The sequence shown here is derived from an EMBL/GenBank/DDBJ whole genome shotgun (WGS) entry which is preliminary data.</text>
</comment>
<dbReference type="SUPFAM" id="SSF53901">
    <property type="entry name" value="Thiolase-like"/>
    <property type="match status" value="1"/>
</dbReference>
<sequence>MKDVVIVSAVRTAIGTMGGSLVSFRQRDLAGIVMKEVLKRAEVEPGQVEDVFFGCCNNPQEDVNIARVGLLEAGIPDTVPGVTLNRVCPSAMEAIASA</sequence>
<dbReference type="Gene3D" id="3.40.47.10">
    <property type="match status" value="1"/>
</dbReference>
<gene>
    <name evidence="2" type="ORF">S01H1_75628</name>
</gene>
<dbReference type="GO" id="GO:0010124">
    <property type="term" value="P:phenylacetate catabolic process"/>
    <property type="evidence" value="ECO:0007669"/>
    <property type="project" value="TreeGrafter"/>
</dbReference>
<protein>
    <recommendedName>
        <fullName evidence="1">Thiolase N-terminal domain-containing protein</fullName>
    </recommendedName>
</protein>
<dbReference type="PANTHER" id="PTHR43853">
    <property type="entry name" value="3-KETOACYL-COA THIOLASE, PEROXISOMAL"/>
    <property type="match status" value="1"/>
</dbReference>
<organism evidence="2">
    <name type="scientific">marine sediment metagenome</name>
    <dbReference type="NCBI Taxonomy" id="412755"/>
    <lineage>
        <taxon>unclassified sequences</taxon>
        <taxon>metagenomes</taxon>
        <taxon>ecological metagenomes</taxon>
    </lineage>
</organism>
<dbReference type="PANTHER" id="PTHR43853:SF2">
    <property type="entry name" value="3-OXOADIPYL-COA_3-OXO-5,6-DEHYDROSUBERYL-COA THIOLASE"/>
    <property type="match status" value="1"/>
</dbReference>
<accession>X0Y4J9</accession>
<dbReference type="Pfam" id="PF00108">
    <property type="entry name" value="Thiolase_N"/>
    <property type="match status" value="1"/>
</dbReference>
<dbReference type="EMBL" id="BARS01050694">
    <property type="protein sequence ID" value="GAG50685.1"/>
    <property type="molecule type" value="Genomic_DNA"/>
</dbReference>
<dbReference type="GO" id="GO:0006635">
    <property type="term" value="P:fatty acid beta-oxidation"/>
    <property type="evidence" value="ECO:0007669"/>
    <property type="project" value="TreeGrafter"/>
</dbReference>
<dbReference type="InterPro" id="IPR050215">
    <property type="entry name" value="Thiolase-like_sf_Thiolase"/>
</dbReference>
<dbReference type="InterPro" id="IPR020616">
    <property type="entry name" value="Thiolase_N"/>
</dbReference>
<dbReference type="GO" id="GO:0003988">
    <property type="term" value="F:acetyl-CoA C-acyltransferase activity"/>
    <property type="evidence" value="ECO:0007669"/>
    <property type="project" value="TreeGrafter"/>
</dbReference>
<evidence type="ECO:0000313" key="2">
    <source>
        <dbReference type="EMBL" id="GAG50685.1"/>
    </source>
</evidence>
<name>X0Y4J9_9ZZZZ</name>
<feature type="domain" description="Thiolase N-terminal" evidence="1">
    <location>
        <begin position="4"/>
        <end position="98"/>
    </location>
</feature>
<proteinExistence type="predicted"/>
<dbReference type="InterPro" id="IPR016039">
    <property type="entry name" value="Thiolase-like"/>
</dbReference>
<dbReference type="AlphaFoldDB" id="X0Y4J9"/>
<feature type="non-terminal residue" evidence="2">
    <location>
        <position position="98"/>
    </location>
</feature>
<evidence type="ECO:0000259" key="1">
    <source>
        <dbReference type="Pfam" id="PF00108"/>
    </source>
</evidence>